<dbReference type="SUPFAM" id="SSF55021">
    <property type="entry name" value="ACT-like"/>
    <property type="match status" value="2"/>
</dbReference>
<dbReference type="Pfam" id="PF13740">
    <property type="entry name" value="ACT_6"/>
    <property type="match status" value="1"/>
</dbReference>
<dbReference type="EMBL" id="BRXW01000552">
    <property type="protein sequence ID" value="GMH65559.1"/>
    <property type="molecule type" value="Genomic_DNA"/>
</dbReference>
<sequence length="235" mass="26040">MLAQRTLSRLNRLTSARFMSTKHLIVTAVGPEQPGIVASATDTILTSGGNVTESRGIKLGSEFALILAVSGSSSSINSIPKKLENQGGKLKGFEFMFKETSDPLVEEVEEPNFMGTVRVRGMDQPGIVSKVSSLLAEHNMSLERLETTIDTEAPFGGTQLFMMEAMVAHTEPVGDDWMGWMEVMDAIEEFGEEYNIDAELEPFAEEDEEFEDEEEQEEQDYTIKKRIWEGGVESS</sequence>
<proteinExistence type="predicted"/>
<reference evidence="4" key="1">
    <citation type="journal article" date="2023" name="Commun. Biol.">
        <title>Genome analysis of Parmales, the sister group of diatoms, reveals the evolutionary specialization of diatoms from phago-mixotrophs to photoautotrophs.</title>
        <authorList>
            <person name="Ban H."/>
            <person name="Sato S."/>
            <person name="Yoshikawa S."/>
            <person name="Yamada K."/>
            <person name="Nakamura Y."/>
            <person name="Ichinomiya M."/>
            <person name="Sato N."/>
            <person name="Blanc-Mathieu R."/>
            <person name="Endo H."/>
            <person name="Kuwata A."/>
            <person name="Ogata H."/>
        </authorList>
    </citation>
    <scope>NUCLEOTIDE SEQUENCE [LARGE SCALE GENOMIC DNA]</scope>
    <source>
        <strain evidence="4">NIES 3700</strain>
    </source>
</reference>
<dbReference type="PANTHER" id="PTHR34875:SF6">
    <property type="entry name" value="UPF0237 PROTEIN MJ1558"/>
    <property type="match status" value="1"/>
</dbReference>
<name>A0A9W7ABY3_9STRA</name>
<evidence type="ECO:0000259" key="2">
    <source>
        <dbReference type="PROSITE" id="PS51671"/>
    </source>
</evidence>
<gene>
    <name evidence="3" type="ORF">TrLO_g8862</name>
</gene>
<comment type="caution">
    <text evidence="3">The sequence shown here is derived from an EMBL/GenBank/DDBJ whole genome shotgun (WGS) entry which is preliminary data.</text>
</comment>
<dbReference type="Proteomes" id="UP001165122">
    <property type="component" value="Unassembled WGS sequence"/>
</dbReference>
<dbReference type="InterPro" id="IPR045865">
    <property type="entry name" value="ACT-like_dom_sf"/>
</dbReference>
<dbReference type="PROSITE" id="PS51671">
    <property type="entry name" value="ACT"/>
    <property type="match status" value="1"/>
</dbReference>
<evidence type="ECO:0000256" key="1">
    <source>
        <dbReference type="SAM" id="MobiDB-lite"/>
    </source>
</evidence>
<feature type="domain" description="ACT" evidence="2">
    <location>
        <begin position="116"/>
        <end position="203"/>
    </location>
</feature>
<accession>A0A9W7ABY3</accession>
<evidence type="ECO:0000313" key="3">
    <source>
        <dbReference type="EMBL" id="GMH65559.1"/>
    </source>
</evidence>
<dbReference type="InterPro" id="IPR050990">
    <property type="entry name" value="UPF0237/GcvR_regulator"/>
</dbReference>
<feature type="region of interest" description="Disordered" evidence="1">
    <location>
        <begin position="203"/>
        <end position="235"/>
    </location>
</feature>
<feature type="compositionally biased region" description="Acidic residues" evidence="1">
    <location>
        <begin position="203"/>
        <end position="220"/>
    </location>
</feature>
<evidence type="ECO:0000313" key="4">
    <source>
        <dbReference type="Proteomes" id="UP001165122"/>
    </source>
</evidence>
<keyword evidence="4" id="KW-1185">Reference proteome</keyword>
<dbReference type="Gene3D" id="3.30.70.260">
    <property type="match status" value="2"/>
</dbReference>
<dbReference type="InterPro" id="IPR002912">
    <property type="entry name" value="ACT_dom"/>
</dbReference>
<dbReference type="PANTHER" id="PTHR34875">
    <property type="entry name" value="UPF0237 PROTEIN MJ1558"/>
    <property type="match status" value="1"/>
</dbReference>
<dbReference type="Pfam" id="PF01842">
    <property type="entry name" value="ACT"/>
    <property type="match status" value="1"/>
</dbReference>
<dbReference type="AlphaFoldDB" id="A0A9W7ABY3"/>
<protein>
    <recommendedName>
        <fullName evidence="2">ACT domain-containing protein</fullName>
    </recommendedName>
</protein>
<organism evidence="3 4">
    <name type="scientific">Triparma laevis f. longispina</name>
    <dbReference type="NCBI Taxonomy" id="1714387"/>
    <lineage>
        <taxon>Eukaryota</taxon>
        <taxon>Sar</taxon>
        <taxon>Stramenopiles</taxon>
        <taxon>Ochrophyta</taxon>
        <taxon>Bolidophyceae</taxon>
        <taxon>Parmales</taxon>
        <taxon>Triparmaceae</taxon>
        <taxon>Triparma</taxon>
    </lineage>
</organism>
<dbReference type="OrthoDB" id="5345392at2759"/>